<keyword evidence="2" id="KW-1185">Reference proteome</keyword>
<evidence type="ECO:0000313" key="1">
    <source>
        <dbReference type="EMBL" id="KAG0274537.1"/>
    </source>
</evidence>
<protein>
    <submittedName>
        <fullName evidence="1">Uncharacterized protein</fullName>
    </submittedName>
</protein>
<comment type="caution">
    <text evidence="1">The sequence shown here is derived from an EMBL/GenBank/DDBJ whole genome shotgun (WGS) entry which is preliminary data.</text>
</comment>
<accession>A0AAD4DCR1</accession>
<evidence type="ECO:0000313" key="2">
    <source>
        <dbReference type="Proteomes" id="UP001194580"/>
    </source>
</evidence>
<proteinExistence type="predicted"/>
<organism evidence="1 2">
    <name type="scientific">Linnemannia exigua</name>
    <dbReference type="NCBI Taxonomy" id="604196"/>
    <lineage>
        <taxon>Eukaryota</taxon>
        <taxon>Fungi</taxon>
        <taxon>Fungi incertae sedis</taxon>
        <taxon>Mucoromycota</taxon>
        <taxon>Mortierellomycotina</taxon>
        <taxon>Mortierellomycetes</taxon>
        <taxon>Mortierellales</taxon>
        <taxon>Mortierellaceae</taxon>
        <taxon>Linnemannia</taxon>
    </lineage>
</organism>
<dbReference type="AlphaFoldDB" id="A0AAD4DCR1"/>
<dbReference type="EMBL" id="JAAAIL010000591">
    <property type="protein sequence ID" value="KAG0274537.1"/>
    <property type="molecule type" value="Genomic_DNA"/>
</dbReference>
<sequence length="164" mass="18457">MSKLLLGAFTGLKSCTFSAQNLTMSTAFGLVAHYETLISLTIQGEILDKSSMKCLPLLWKLSPNLQMLSIESLILDLKANKTLWGSLGWRELRVRIRGLDAPQDIDRCIQQVCNWRRSGNIASIRPQDGDSISTRSAQFLLSLRQLRTVWLGTKAYYLPPFPKV</sequence>
<name>A0AAD4DCR1_9FUNG</name>
<reference evidence="1" key="1">
    <citation type="journal article" date="2020" name="Fungal Divers.">
        <title>Resolving the Mortierellaceae phylogeny through synthesis of multi-gene phylogenetics and phylogenomics.</title>
        <authorList>
            <person name="Vandepol N."/>
            <person name="Liber J."/>
            <person name="Desiro A."/>
            <person name="Na H."/>
            <person name="Kennedy M."/>
            <person name="Barry K."/>
            <person name="Grigoriev I.V."/>
            <person name="Miller A.N."/>
            <person name="O'Donnell K."/>
            <person name="Stajich J.E."/>
            <person name="Bonito G."/>
        </authorList>
    </citation>
    <scope>NUCLEOTIDE SEQUENCE</scope>
    <source>
        <strain evidence="1">NRRL 28262</strain>
    </source>
</reference>
<gene>
    <name evidence="1" type="ORF">BGZ95_009690</name>
</gene>
<dbReference type="Proteomes" id="UP001194580">
    <property type="component" value="Unassembled WGS sequence"/>
</dbReference>